<reference evidence="2" key="1">
    <citation type="journal article" date="2019" name="Sci. Rep.">
        <title>Draft genome of Tanacetum cinerariifolium, the natural source of mosquito coil.</title>
        <authorList>
            <person name="Yamashiro T."/>
            <person name="Shiraishi A."/>
            <person name="Satake H."/>
            <person name="Nakayama K."/>
        </authorList>
    </citation>
    <scope>NUCLEOTIDE SEQUENCE</scope>
</reference>
<dbReference type="EMBL" id="BKCJ010519895">
    <property type="protein sequence ID" value="GFA94755.1"/>
    <property type="molecule type" value="Genomic_DNA"/>
</dbReference>
<protein>
    <submittedName>
        <fullName evidence="2">RNA-directed DNA polymerase, eukaryota</fullName>
    </submittedName>
</protein>
<dbReference type="PANTHER" id="PTHR33116:SF79">
    <property type="entry name" value="REVERSE TRANSCRIPTASE DOMAIN, ZINC FINGER, CCHC-TYPE-RELATED"/>
    <property type="match status" value="1"/>
</dbReference>
<keyword evidence="2" id="KW-0548">Nucleotidyltransferase</keyword>
<dbReference type="InterPro" id="IPR026960">
    <property type="entry name" value="RVT-Znf"/>
</dbReference>
<accession>A0A699KHF1</accession>
<dbReference type="Pfam" id="PF13966">
    <property type="entry name" value="zf-RVT"/>
    <property type="match status" value="1"/>
</dbReference>
<comment type="caution">
    <text evidence="2">The sequence shown here is derived from an EMBL/GenBank/DDBJ whole genome shotgun (WGS) entry which is preliminary data.</text>
</comment>
<feature type="domain" description="Reverse transcriptase zinc-binding" evidence="1">
    <location>
        <begin position="224"/>
        <end position="304"/>
    </location>
</feature>
<evidence type="ECO:0000313" key="2">
    <source>
        <dbReference type="EMBL" id="GFA94755.1"/>
    </source>
</evidence>
<keyword evidence="2" id="KW-0695">RNA-directed DNA polymerase</keyword>
<proteinExistence type="predicted"/>
<sequence length="317" mass="36687">MSPIYNMSFYKAPRGVLKSMEAIRSRFFNGADSSEKKITWVAWDKVLASKKNGGLGVSSFYALNRALLLKWVWRFLSQDGSLWCRVIQAIYGSSIDLHPTNLASNWCLIVRELNLIKDNGFDFISHCKKHIGDGSRTSFWHDSWTSDMPFRDRFPRLFALELDKDIYVAAKLGGSVVVSFRMNVRDGVERSQLSDLFEILEVVSLSSDQDSWICDLSEDGEFHVKEVRNILDELILPFHPEPTRWVKYVPIKINVFAWRARRDCLPTRSNLIHRGVVLDSAVCPLCQVDEENVDHILFQCDLAKIVFRKICYWWELI</sequence>
<name>A0A699KHF1_TANCI</name>
<dbReference type="AlphaFoldDB" id="A0A699KHF1"/>
<dbReference type="GO" id="GO:0003964">
    <property type="term" value="F:RNA-directed DNA polymerase activity"/>
    <property type="evidence" value="ECO:0007669"/>
    <property type="project" value="UniProtKB-KW"/>
</dbReference>
<dbReference type="PANTHER" id="PTHR33116">
    <property type="entry name" value="REVERSE TRANSCRIPTASE ZINC-BINDING DOMAIN-CONTAINING PROTEIN-RELATED-RELATED"/>
    <property type="match status" value="1"/>
</dbReference>
<evidence type="ECO:0000259" key="1">
    <source>
        <dbReference type="Pfam" id="PF13966"/>
    </source>
</evidence>
<organism evidence="2">
    <name type="scientific">Tanacetum cinerariifolium</name>
    <name type="common">Dalmatian daisy</name>
    <name type="synonym">Chrysanthemum cinerariifolium</name>
    <dbReference type="NCBI Taxonomy" id="118510"/>
    <lineage>
        <taxon>Eukaryota</taxon>
        <taxon>Viridiplantae</taxon>
        <taxon>Streptophyta</taxon>
        <taxon>Embryophyta</taxon>
        <taxon>Tracheophyta</taxon>
        <taxon>Spermatophyta</taxon>
        <taxon>Magnoliopsida</taxon>
        <taxon>eudicotyledons</taxon>
        <taxon>Gunneridae</taxon>
        <taxon>Pentapetalae</taxon>
        <taxon>asterids</taxon>
        <taxon>campanulids</taxon>
        <taxon>Asterales</taxon>
        <taxon>Asteraceae</taxon>
        <taxon>Asteroideae</taxon>
        <taxon>Anthemideae</taxon>
        <taxon>Anthemidinae</taxon>
        <taxon>Tanacetum</taxon>
    </lineage>
</organism>
<gene>
    <name evidence="2" type="ORF">Tci_666727</name>
</gene>
<keyword evidence="2" id="KW-0808">Transferase</keyword>